<protein>
    <submittedName>
        <fullName evidence="1">Transcriptional regulator, AlpA family</fullName>
    </submittedName>
</protein>
<dbReference type="AlphaFoldDB" id="A0A1N6EKA5"/>
<proteinExistence type="predicted"/>
<organism evidence="1 2">
    <name type="scientific">Paraburkholderia phenazinium</name>
    <dbReference type="NCBI Taxonomy" id="60549"/>
    <lineage>
        <taxon>Bacteria</taxon>
        <taxon>Pseudomonadati</taxon>
        <taxon>Pseudomonadota</taxon>
        <taxon>Betaproteobacteria</taxon>
        <taxon>Burkholderiales</taxon>
        <taxon>Burkholderiaceae</taxon>
        <taxon>Paraburkholderia</taxon>
    </lineage>
</organism>
<evidence type="ECO:0000313" key="1">
    <source>
        <dbReference type="EMBL" id="SIN83410.1"/>
    </source>
</evidence>
<name>A0A1N6EKA5_9BURK</name>
<reference evidence="1 2" key="1">
    <citation type="submission" date="2016-11" db="EMBL/GenBank/DDBJ databases">
        <authorList>
            <person name="Jaros S."/>
            <person name="Januszkiewicz K."/>
            <person name="Wedrychowicz H."/>
        </authorList>
    </citation>
    <scope>NUCLEOTIDE SEQUENCE [LARGE SCALE GENOMIC DNA]</scope>
    <source>
        <strain evidence="1 2">GAS86</strain>
    </source>
</reference>
<dbReference type="OrthoDB" id="5298532at2"/>
<dbReference type="EMBL" id="FSRM01000001">
    <property type="protein sequence ID" value="SIN83410.1"/>
    <property type="molecule type" value="Genomic_DNA"/>
</dbReference>
<dbReference type="Proteomes" id="UP000184693">
    <property type="component" value="Unassembled WGS sequence"/>
</dbReference>
<evidence type="ECO:0000313" key="2">
    <source>
        <dbReference type="Proteomes" id="UP000184693"/>
    </source>
</evidence>
<gene>
    <name evidence="1" type="ORF">SAMN05444168_0736</name>
</gene>
<accession>A0A1N6EKA5</accession>
<sequence length="85" mass="9416">MASTLEGTWLRPAQAAVKLGIGASTLWHKAKIDPGFPKPVEVSARVTIFLERDLDAYLEWMASPMVESLNRCSCNIFPAQHCSVR</sequence>